<dbReference type="Pfam" id="PF07963">
    <property type="entry name" value="N_methyl"/>
    <property type="match status" value="1"/>
</dbReference>
<organism evidence="4 5">
    <name type="scientific">Anaerobacillus arseniciselenatis</name>
    <dbReference type="NCBI Taxonomy" id="85682"/>
    <lineage>
        <taxon>Bacteria</taxon>
        <taxon>Bacillati</taxon>
        <taxon>Bacillota</taxon>
        <taxon>Bacilli</taxon>
        <taxon>Bacillales</taxon>
        <taxon>Bacillaceae</taxon>
        <taxon>Anaerobacillus</taxon>
    </lineage>
</organism>
<dbReference type="GO" id="GO:0030420">
    <property type="term" value="P:establishment of competence for transformation"/>
    <property type="evidence" value="ECO:0007669"/>
    <property type="project" value="UniProtKB-KW"/>
</dbReference>
<comment type="caution">
    <text evidence="4">The sequence shown here is derived from an EMBL/GenBank/DDBJ whole genome shotgun (WGS) entry which is preliminary data.</text>
</comment>
<dbReference type="NCBIfam" id="NF040982">
    <property type="entry name" value="ComGD"/>
    <property type="match status" value="1"/>
</dbReference>
<keyword evidence="2" id="KW-0178">Competence</keyword>
<name>A0A1S2LV69_9BACI</name>
<dbReference type="GO" id="GO:0009986">
    <property type="term" value="C:cell surface"/>
    <property type="evidence" value="ECO:0007669"/>
    <property type="project" value="UniProtKB-SubCell"/>
</dbReference>
<proteinExistence type="predicted"/>
<dbReference type="SUPFAM" id="SSF54523">
    <property type="entry name" value="Pili subunits"/>
    <property type="match status" value="1"/>
</dbReference>
<evidence type="ECO:0000256" key="3">
    <source>
        <dbReference type="SAM" id="Phobius"/>
    </source>
</evidence>
<dbReference type="Proteomes" id="UP000180098">
    <property type="component" value="Unassembled WGS sequence"/>
</dbReference>
<protein>
    <recommendedName>
        <fullName evidence="6">Competence protein ComG</fullName>
    </recommendedName>
</protein>
<dbReference type="PIRSF" id="PIRSF021292">
    <property type="entry name" value="Competence_ComGD"/>
    <property type="match status" value="1"/>
</dbReference>
<dbReference type="AlphaFoldDB" id="A0A1S2LV69"/>
<comment type="subcellular location">
    <subcellularLocation>
        <location evidence="1">Cell surface</location>
    </subcellularLocation>
</comment>
<keyword evidence="5" id="KW-1185">Reference proteome</keyword>
<evidence type="ECO:0000256" key="2">
    <source>
        <dbReference type="ARBA" id="ARBA00023287"/>
    </source>
</evidence>
<evidence type="ECO:0000256" key="1">
    <source>
        <dbReference type="ARBA" id="ARBA00004241"/>
    </source>
</evidence>
<dbReference type="InterPro" id="IPR045584">
    <property type="entry name" value="Pilin-like"/>
</dbReference>
<evidence type="ECO:0008006" key="6">
    <source>
        <dbReference type="Google" id="ProtNLM"/>
    </source>
</evidence>
<dbReference type="InterPro" id="IPR012902">
    <property type="entry name" value="N_methyl_site"/>
</dbReference>
<reference evidence="4 5" key="1">
    <citation type="submission" date="2016-10" db="EMBL/GenBank/DDBJ databases">
        <title>Draft genome sequences of four alkaliphilic bacteria belonging to the Anaerobacillus genus.</title>
        <authorList>
            <person name="Bassil N.M."/>
            <person name="Lloyd J.R."/>
        </authorList>
    </citation>
    <scope>NUCLEOTIDE SEQUENCE [LARGE SCALE GENOMIC DNA]</scope>
    <source>
        <strain evidence="4 5">DSM 15340</strain>
    </source>
</reference>
<evidence type="ECO:0000313" key="4">
    <source>
        <dbReference type="EMBL" id="OIJ16063.1"/>
    </source>
</evidence>
<sequence length="144" mass="16547">MNNRGYTLLEMTMVLFIIATVTSISFGNMKSVYDASGRNEFIQQLQQDILYAQQMAISHSMYTSVIFLNGSKEYVIRQGNGNVLLRREFSENTAFVPITLSLNDVAFLADGNVRRSGTMEIRIDDHRYRFVLLLGRGRFYIEKL</sequence>
<keyword evidence="3" id="KW-0472">Membrane</keyword>
<keyword evidence="3" id="KW-1133">Transmembrane helix</keyword>
<dbReference type="InterPro" id="IPR016785">
    <property type="entry name" value="ComGD"/>
</dbReference>
<dbReference type="NCBIfam" id="TIGR02532">
    <property type="entry name" value="IV_pilin_GFxxxE"/>
    <property type="match status" value="1"/>
</dbReference>
<accession>A0A1S2LV69</accession>
<keyword evidence="3" id="KW-0812">Transmembrane</keyword>
<dbReference type="PROSITE" id="PS00409">
    <property type="entry name" value="PROKAR_NTER_METHYL"/>
    <property type="match status" value="1"/>
</dbReference>
<dbReference type="EMBL" id="MLQQ01000001">
    <property type="protein sequence ID" value="OIJ16063.1"/>
    <property type="molecule type" value="Genomic_DNA"/>
</dbReference>
<evidence type="ECO:0000313" key="5">
    <source>
        <dbReference type="Proteomes" id="UP000180098"/>
    </source>
</evidence>
<gene>
    <name evidence="4" type="ORF">BKP35_03520</name>
</gene>
<feature type="transmembrane region" description="Helical" evidence="3">
    <location>
        <begin position="6"/>
        <end position="26"/>
    </location>
</feature>